<keyword evidence="5" id="KW-1185">Reference proteome</keyword>
<evidence type="ECO:0000256" key="1">
    <source>
        <dbReference type="ARBA" id="ARBA00012528"/>
    </source>
</evidence>
<dbReference type="Proteomes" id="UP001155586">
    <property type="component" value="Unassembled WGS sequence"/>
</dbReference>
<dbReference type="RefSeq" id="WP_265686196.1">
    <property type="nucleotide sequence ID" value="NZ_JAKRRX010000003.1"/>
</dbReference>
<dbReference type="GO" id="GO:0005886">
    <property type="term" value="C:plasma membrane"/>
    <property type="evidence" value="ECO:0007669"/>
    <property type="project" value="TreeGrafter"/>
</dbReference>
<keyword evidence="2" id="KW-1133">Transmembrane helix</keyword>
<dbReference type="InterPro" id="IPR050469">
    <property type="entry name" value="Diguanylate_Cyclase"/>
</dbReference>
<name>A0A9X3HP18_9VIBR</name>
<dbReference type="EMBL" id="JAKRRX010000003">
    <property type="protein sequence ID" value="MCW8332424.1"/>
    <property type="molecule type" value="Genomic_DNA"/>
</dbReference>
<dbReference type="GO" id="GO:0052621">
    <property type="term" value="F:diguanylate cyclase activity"/>
    <property type="evidence" value="ECO:0007669"/>
    <property type="project" value="UniProtKB-EC"/>
</dbReference>
<dbReference type="PROSITE" id="PS50887">
    <property type="entry name" value="GGDEF"/>
    <property type="match status" value="1"/>
</dbReference>
<reference evidence="4" key="1">
    <citation type="submission" date="2022-02" db="EMBL/GenBank/DDBJ databases">
        <title>Vibrio sp. nov., a new bacterium isolated from Bohai sea, China.</title>
        <authorList>
            <person name="Yuan Y."/>
        </authorList>
    </citation>
    <scope>NUCLEOTIDE SEQUENCE</scope>
    <source>
        <strain evidence="4">DBSS07</strain>
    </source>
</reference>
<feature type="domain" description="GGDEF" evidence="3">
    <location>
        <begin position="228"/>
        <end position="356"/>
    </location>
</feature>
<dbReference type="Gene3D" id="3.30.70.270">
    <property type="match status" value="1"/>
</dbReference>
<dbReference type="PANTHER" id="PTHR45138:SF6">
    <property type="entry name" value="DIGUANYLATE CYCLASE DGCN"/>
    <property type="match status" value="1"/>
</dbReference>
<evidence type="ECO:0000259" key="3">
    <source>
        <dbReference type="PROSITE" id="PS50887"/>
    </source>
</evidence>
<dbReference type="CDD" id="cd01949">
    <property type="entry name" value="GGDEF"/>
    <property type="match status" value="1"/>
</dbReference>
<dbReference type="GO" id="GO:0043709">
    <property type="term" value="P:cell adhesion involved in single-species biofilm formation"/>
    <property type="evidence" value="ECO:0007669"/>
    <property type="project" value="TreeGrafter"/>
</dbReference>
<dbReference type="PANTHER" id="PTHR45138">
    <property type="entry name" value="REGULATORY COMPONENTS OF SENSORY TRANSDUCTION SYSTEM"/>
    <property type="match status" value="1"/>
</dbReference>
<dbReference type="NCBIfam" id="TIGR00254">
    <property type="entry name" value="GGDEF"/>
    <property type="match status" value="1"/>
</dbReference>
<feature type="transmembrane region" description="Helical" evidence="2">
    <location>
        <begin position="172"/>
        <end position="192"/>
    </location>
</feature>
<evidence type="ECO:0000256" key="2">
    <source>
        <dbReference type="SAM" id="Phobius"/>
    </source>
</evidence>
<accession>A0A9X3HP18</accession>
<dbReference type="SUPFAM" id="SSF55073">
    <property type="entry name" value="Nucleotide cyclase"/>
    <property type="match status" value="1"/>
</dbReference>
<dbReference type="EC" id="2.7.7.65" evidence="1"/>
<dbReference type="InterPro" id="IPR000160">
    <property type="entry name" value="GGDEF_dom"/>
</dbReference>
<dbReference type="Pfam" id="PF00990">
    <property type="entry name" value="GGDEF"/>
    <property type="match status" value="1"/>
</dbReference>
<dbReference type="SMART" id="SM00267">
    <property type="entry name" value="GGDEF"/>
    <property type="match status" value="1"/>
</dbReference>
<gene>
    <name evidence="4" type="ORF">MD483_01065</name>
</gene>
<organism evidence="4 5">
    <name type="scientific">Vibrio paucivorans</name>
    <dbReference type="NCBI Taxonomy" id="2829489"/>
    <lineage>
        <taxon>Bacteria</taxon>
        <taxon>Pseudomonadati</taxon>
        <taxon>Pseudomonadota</taxon>
        <taxon>Gammaproteobacteria</taxon>
        <taxon>Vibrionales</taxon>
        <taxon>Vibrionaceae</taxon>
        <taxon>Vibrio</taxon>
    </lineage>
</organism>
<evidence type="ECO:0000313" key="4">
    <source>
        <dbReference type="EMBL" id="MCW8332424.1"/>
    </source>
</evidence>
<comment type="caution">
    <text evidence="4">The sequence shown here is derived from an EMBL/GenBank/DDBJ whole genome shotgun (WGS) entry which is preliminary data.</text>
</comment>
<protein>
    <recommendedName>
        <fullName evidence="1">diguanylate cyclase</fullName>
        <ecNumber evidence="1">2.7.7.65</ecNumber>
    </recommendedName>
</protein>
<sequence>MHSFLSKSKTLLILLTVALILANVYIVTATRDLAKSYSAQQNQATWFLFQLTKEFSELVAIGPYMLENPANQSKVWLKYELTWSRFDLLLNSRESDTFMSLEGARPFFKEIFIDYQNMEPILEQVNDQKSLQTLTDGLDKIYYDMIGYVNQNFRLKSPLYQQQMALAQELSYIQYLLMFLLFCCAALVTYILHQESLHHKKLAFTDTLTGIKNRFSLFEALEKQHKFAEFTVVLLDLNGFKEINDTYGHLAGDEALAQTAWRLNTFIPLSNYHVYRMGGDEFTLVLESTSLEDVAQFNELILACFNEKLILKSGESVQLGASLGFSRYPIDSTDINHLLSIADKNMYKMKFEKEDG</sequence>
<dbReference type="GO" id="GO:1902201">
    <property type="term" value="P:negative regulation of bacterial-type flagellum-dependent cell motility"/>
    <property type="evidence" value="ECO:0007669"/>
    <property type="project" value="TreeGrafter"/>
</dbReference>
<dbReference type="InterPro" id="IPR043128">
    <property type="entry name" value="Rev_trsase/Diguanyl_cyclase"/>
</dbReference>
<evidence type="ECO:0000313" key="5">
    <source>
        <dbReference type="Proteomes" id="UP001155586"/>
    </source>
</evidence>
<keyword evidence="2" id="KW-0472">Membrane</keyword>
<dbReference type="InterPro" id="IPR029787">
    <property type="entry name" value="Nucleotide_cyclase"/>
</dbReference>
<proteinExistence type="predicted"/>
<keyword evidence="2" id="KW-0812">Transmembrane</keyword>
<dbReference type="AlphaFoldDB" id="A0A9X3HP18"/>